<feature type="transmembrane region" description="Helical" evidence="7">
    <location>
        <begin position="142"/>
        <end position="161"/>
    </location>
</feature>
<proteinExistence type="inferred from homology"/>
<dbReference type="InterPro" id="IPR036291">
    <property type="entry name" value="NAD(P)-bd_dom_sf"/>
</dbReference>
<dbReference type="NCBIfam" id="TIGR03025">
    <property type="entry name" value="EPS_sugtrans"/>
    <property type="match status" value="1"/>
</dbReference>
<dbReference type="SUPFAM" id="SSF51735">
    <property type="entry name" value="NAD(P)-binding Rossmann-fold domains"/>
    <property type="match status" value="1"/>
</dbReference>
<evidence type="ECO:0000313" key="9">
    <source>
        <dbReference type="EMBL" id="EPY07914.1"/>
    </source>
</evidence>
<dbReference type="Proteomes" id="UP000015344">
    <property type="component" value="Unassembled WGS sequence"/>
</dbReference>
<dbReference type="Gene3D" id="3.40.50.720">
    <property type="entry name" value="NAD(P)-binding Rossmann-like Domain"/>
    <property type="match status" value="1"/>
</dbReference>
<comment type="subcellular location">
    <subcellularLocation>
        <location evidence="1">Membrane</location>
        <topology evidence="1">Multi-pass membrane protein</topology>
    </subcellularLocation>
</comment>
<evidence type="ECO:0000256" key="3">
    <source>
        <dbReference type="ARBA" id="ARBA00022679"/>
    </source>
</evidence>
<evidence type="ECO:0000256" key="7">
    <source>
        <dbReference type="SAM" id="Phobius"/>
    </source>
</evidence>
<evidence type="ECO:0000256" key="5">
    <source>
        <dbReference type="ARBA" id="ARBA00022989"/>
    </source>
</evidence>
<dbReference type="EMBL" id="ATMT01000028">
    <property type="protein sequence ID" value="EPY07914.1"/>
    <property type="molecule type" value="Genomic_DNA"/>
</dbReference>
<keyword evidence="3 9" id="KW-0808">Transferase</keyword>
<protein>
    <submittedName>
        <fullName evidence="9">Exopolysaccharide biosynthesis polyprenyl glycosylphosphotransferase</fullName>
    </submittedName>
</protein>
<evidence type="ECO:0000256" key="6">
    <source>
        <dbReference type="ARBA" id="ARBA00023136"/>
    </source>
</evidence>
<dbReference type="GO" id="GO:0016780">
    <property type="term" value="F:phosphotransferase activity, for other substituted phosphate groups"/>
    <property type="evidence" value="ECO:0007669"/>
    <property type="project" value="TreeGrafter"/>
</dbReference>
<organism evidence="9 10">
    <name type="scientific">Paenibacillus alvei TS-15</name>
    <dbReference type="NCBI Taxonomy" id="1117108"/>
    <lineage>
        <taxon>Bacteria</taxon>
        <taxon>Bacillati</taxon>
        <taxon>Bacillota</taxon>
        <taxon>Bacilli</taxon>
        <taxon>Bacillales</taxon>
        <taxon>Paenibacillaceae</taxon>
        <taxon>Paenibacillus</taxon>
    </lineage>
</organism>
<dbReference type="AlphaFoldDB" id="S9ST78"/>
<feature type="domain" description="Bacterial sugar transferase" evidence="8">
    <location>
        <begin position="307"/>
        <end position="495"/>
    </location>
</feature>
<comment type="caution">
    <text evidence="9">The sequence shown here is derived from an EMBL/GenBank/DDBJ whole genome shotgun (WGS) entry which is preliminary data.</text>
</comment>
<evidence type="ECO:0000256" key="1">
    <source>
        <dbReference type="ARBA" id="ARBA00004141"/>
    </source>
</evidence>
<feature type="transmembrane region" description="Helical" evidence="7">
    <location>
        <begin position="119"/>
        <end position="136"/>
    </location>
</feature>
<dbReference type="eggNOG" id="COG2148">
    <property type="taxonomic scope" value="Bacteria"/>
</dbReference>
<feature type="transmembrane region" description="Helical" evidence="7">
    <location>
        <begin position="312"/>
        <end position="331"/>
    </location>
</feature>
<dbReference type="Pfam" id="PF02397">
    <property type="entry name" value="Bac_transf"/>
    <property type="match status" value="1"/>
</dbReference>
<name>S9ST78_PAEAL</name>
<dbReference type="InterPro" id="IPR017475">
    <property type="entry name" value="EPS_sugar_tfrase"/>
</dbReference>
<dbReference type="GO" id="GO:0016020">
    <property type="term" value="C:membrane"/>
    <property type="evidence" value="ECO:0007669"/>
    <property type="project" value="UniProtKB-SubCell"/>
</dbReference>
<dbReference type="InterPro" id="IPR003362">
    <property type="entry name" value="Bact_transf"/>
</dbReference>
<keyword evidence="4 7" id="KW-0812">Transmembrane</keyword>
<reference evidence="9 10" key="1">
    <citation type="submission" date="2013-05" db="EMBL/GenBank/DDBJ databases">
        <authorList>
            <person name="Strain E.A."/>
            <person name="Brown E."/>
            <person name="Allard M.W."/>
            <person name="Luo Y.L."/>
        </authorList>
    </citation>
    <scope>NUCLEOTIDE SEQUENCE [LARGE SCALE GENOMIC DNA]</scope>
    <source>
        <strain evidence="9 10">TS-15</strain>
    </source>
</reference>
<evidence type="ECO:0000259" key="8">
    <source>
        <dbReference type="Pfam" id="PF02397"/>
    </source>
</evidence>
<sequence>MEYMYAKKESKKNLFLPPVELNKKIQSKRTIVNTLSFLFLALEGAILSLIYFLLYAWRIHVEFGAPFELFELTNPRFSYYFYFYILFILIYGFLVFKYRAHSFVASSGLVDEILKTGKALSFAFLLTVGLSFLLKIVDLSRIVIVTYWFSSIIAVSILRFIKRKMYLMLNTSNVLSKSVIIVGAGKIGCSLIKEFETYKWLGYSVIGYVDDEMSESISNVSCLGTISDLRKVIENNTYVDELIITIPSERELVHRIISDYRKSPIEIKIIPDMFNLVLGTVQVGHINSLPTVSLVRTPMRGIGYVLKRTSDIFVSVIALLVLAPIMFVTAICIKLESKGPVIYKQQRVGKNGKLFNMFKFRSMIQDADKLLHQLADDNEVDGIAFKMKKDPRITKVGQFIRKYSIDELPQLFNVLIGNMSLIGPRPPLDIEVAQYGDWEWRRLEVLPGITGLWQVSGRSDLSFQQWMNLDIYYIENWSIALDLKILLKTIPVVLKGEGAY</sequence>
<dbReference type="PANTHER" id="PTHR30576:SF10">
    <property type="entry name" value="SLL5057 PROTEIN"/>
    <property type="match status" value="1"/>
</dbReference>
<evidence type="ECO:0000256" key="2">
    <source>
        <dbReference type="ARBA" id="ARBA00006464"/>
    </source>
</evidence>
<keyword evidence="6 7" id="KW-0472">Membrane</keyword>
<feature type="transmembrane region" description="Helical" evidence="7">
    <location>
        <begin position="77"/>
        <end position="98"/>
    </location>
</feature>
<comment type="similarity">
    <text evidence="2">Belongs to the bacterial sugar transferase family.</text>
</comment>
<dbReference type="Pfam" id="PF13727">
    <property type="entry name" value="CoA_binding_3"/>
    <property type="match status" value="1"/>
</dbReference>
<dbReference type="PANTHER" id="PTHR30576">
    <property type="entry name" value="COLANIC BIOSYNTHESIS UDP-GLUCOSE LIPID CARRIER TRANSFERASE"/>
    <property type="match status" value="1"/>
</dbReference>
<keyword evidence="5 7" id="KW-1133">Transmembrane helix</keyword>
<accession>S9ST78</accession>
<gene>
    <name evidence="9" type="ORF">PAALTS15_06709</name>
</gene>
<evidence type="ECO:0000313" key="10">
    <source>
        <dbReference type="Proteomes" id="UP000015344"/>
    </source>
</evidence>
<dbReference type="PATRIC" id="fig|1117108.3.peg.1379"/>
<evidence type="ECO:0000256" key="4">
    <source>
        <dbReference type="ARBA" id="ARBA00022692"/>
    </source>
</evidence>
<feature type="transmembrane region" description="Helical" evidence="7">
    <location>
        <begin position="31"/>
        <end position="57"/>
    </location>
</feature>